<keyword evidence="1" id="KW-0051">Antiviral defense</keyword>
<sequence length="408" mass="47123">MGNEPITFRIKTLTPLWTGGSDGKMDRIHETGIIGSIRWWYEVLARGLGYYVCDPTDLDTRCPTENKEEKKKEYCPACLLFGATGYRRRFRISIDHSELVSSKPFKVISGRMHGGYEGGWYINSGCAETFEMQIGSLDNDFDRVLVQLPLRLAANVGALGAKSQLGYGVFSFEPNTICSTSQFTESIKKTTLEEKLKKLDMCLRSKPDNSSNYPNIEEMFFAKIRFMSTDNEWWKGIKGLKNLNDLAFKSWIDNNSAPISPTIKNWFRYDDNVSKFWKTEKCNTGELANWLFGTIRKDGNIASKINISGAYNPSDEKNLWEFRIWGWIPTKYERCKEFNREDILNRLMKLITDTTDEDWQKLLGKFVNSFELHSWREFNSARDTSGQFNSMNDYIDSLINKVSEVEEK</sequence>
<dbReference type="NCBIfam" id="TIGR01894">
    <property type="entry name" value="cas_TM1795_cmr1"/>
    <property type="match status" value="1"/>
</dbReference>
<dbReference type="InterPro" id="IPR005537">
    <property type="entry name" value="RAMP_III_fam"/>
</dbReference>
<evidence type="ECO:0000313" key="3">
    <source>
        <dbReference type="EMBL" id="KUK80942.1"/>
    </source>
</evidence>
<dbReference type="AlphaFoldDB" id="A0A101HPY0"/>
<protein>
    <submittedName>
        <fullName evidence="3">CRISPR-associated RAMP protein, Cmr1 family</fullName>
    </submittedName>
</protein>
<evidence type="ECO:0000256" key="1">
    <source>
        <dbReference type="ARBA" id="ARBA00023118"/>
    </source>
</evidence>
<name>A0A101HPY0_9BACT</name>
<gene>
    <name evidence="3" type="ORF">XD94_0682</name>
</gene>
<dbReference type="Proteomes" id="UP000054092">
    <property type="component" value="Unassembled WGS sequence"/>
</dbReference>
<accession>A0A101HPY0</accession>
<evidence type="ECO:0000259" key="2">
    <source>
        <dbReference type="Pfam" id="PF03787"/>
    </source>
</evidence>
<dbReference type="EMBL" id="LGGP01000095">
    <property type="protein sequence ID" value="KUK80942.1"/>
    <property type="molecule type" value="Genomic_DNA"/>
</dbReference>
<organism evidence="3 4">
    <name type="scientific">Mesotoga prima</name>
    <dbReference type="NCBI Taxonomy" id="1184387"/>
    <lineage>
        <taxon>Bacteria</taxon>
        <taxon>Thermotogati</taxon>
        <taxon>Thermotogota</taxon>
        <taxon>Thermotogae</taxon>
        <taxon>Kosmotogales</taxon>
        <taxon>Kosmotogaceae</taxon>
        <taxon>Mesotoga</taxon>
    </lineage>
</organism>
<reference evidence="4" key="1">
    <citation type="journal article" date="2015" name="MBio">
        <title>Genome-Resolved Metagenomic Analysis Reveals Roles for Candidate Phyla and Other Microbial Community Members in Biogeochemical Transformations in Oil Reservoirs.</title>
        <authorList>
            <person name="Hu P."/>
            <person name="Tom L."/>
            <person name="Singh A."/>
            <person name="Thomas B.C."/>
            <person name="Baker B.J."/>
            <person name="Piceno Y.M."/>
            <person name="Andersen G.L."/>
            <person name="Banfield J.F."/>
        </authorList>
    </citation>
    <scope>NUCLEOTIDE SEQUENCE [LARGE SCALE GENOMIC DNA]</scope>
</reference>
<proteinExistence type="predicted"/>
<dbReference type="Pfam" id="PF03787">
    <property type="entry name" value="RAMPs"/>
    <property type="match status" value="1"/>
</dbReference>
<comment type="caution">
    <text evidence="3">The sequence shown here is derived from an EMBL/GenBank/DDBJ whole genome shotgun (WGS) entry which is preliminary data.</text>
</comment>
<evidence type="ECO:0000313" key="4">
    <source>
        <dbReference type="Proteomes" id="UP000054092"/>
    </source>
</evidence>
<dbReference type="InterPro" id="IPR007522">
    <property type="entry name" value="CRISPR-assoc_prot_TM1795"/>
</dbReference>
<dbReference type="GO" id="GO:0051607">
    <property type="term" value="P:defense response to virus"/>
    <property type="evidence" value="ECO:0007669"/>
    <property type="project" value="UniProtKB-KW"/>
</dbReference>
<feature type="domain" description="CRISPR type III-associated protein" evidence="2">
    <location>
        <begin position="9"/>
        <end position="171"/>
    </location>
</feature>
<dbReference type="PATRIC" id="fig|1184387.3.peg.1064"/>